<feature type="region of interest" description="Disordered" evidence="1">
    <location>
        <begin position="728"/>
        <end position="782"/>
    </location>
</feature>
<feature type="region of interest" description="Disordered" evidence="1">
    <location>
        <begin position="22"/>
        <end position="332"/>
    </location>
</feature>
<evidence type="ECO:0000313" key="2">
    <source>
        <dbReference type="EMBL" id="CEM31488.1"/>
    </source>
</evidence>
<feature type="compositionally biased region" description="Polar residues" evidence="1">
    <location>
        <begin position="482"/>
        <end position="500"/>
    </location>
</feature>
<feature type="compositionally biased region" description="Low complexity" evidence="1">
    <location>
        <begin position="738"/>
        <end position="770"/>
    </location>
</feature>
<feature type="compositionally biased region" description="Low complexity" evidence="1">
    <location>
        <begin position="565"/>
        <end position="587"/>
    </location>
</feature>
<dbReference type="AlphaFoldDB" id="A0A0G4GMR5"/>
<keyword evidence="3" id="KW-1185">Reference proteome</keyword>
<feature type="compositionally biased region" description="Basic and acidic residues" evidence="1">
    <location>
        <begin position="145"/>
        <end position="157"/>
    </location>
</feature>
<feature type="compositionally biased region" description="Basic and acidic residues" evidence="1">
    <location>
        <begin position="503"/>
        <end position="515"/>
    </location>
</feature>
<evidence type="ECO:0000313" key="3">
    <source>
        <dbReference type="Proteomes" id="UP000041254"/>
    </source>
</evidence>
<gene>
    <name evidence="2" type="ORF">Vbra_6305</name>
</gene>
<dbReference type="InParanoid" id="A0A0G4GMR5"/>
<dbReference type="VEuPathDB" id="CryptoDB:Vbra_6305"/>
<feature type="compositionally biased region" description="Low complexity" evidence="1">
    <location>
        <begin position="304"/>
        <end position="331"/>
    </location>
</feature>
<feature type="compositionally biased region" description="Acidic residues" evidence="1">
    <location>
        <begin position="267"/>
        <end position="295"/>
    </location>
</feature>
<reference evidence="2 3" key="1">
    <citation type="submission" date="2014-11" db="EMBL/GenBank/DDBJ databases">
        <authorList>
            <person name="Zhu J."/>
            <person name="Qi W."/>
            <person name="Song R."/>
        </authorList>
    </citation>
    <scope>NUCLEOTIDE SEQUENCE [LARGE SCALE GENOMIC DNA]</scope>
</reference>
<feature type="region of interest" description="Disordered" evidence="1">
    <location>
        <begin position="349"/>
        <end position="398"/>
    </location>
</feature>
<dbReference type="OMA" id="AHEVHEN"/>
<evidence type="ECO:0000256" key="1">
    <source>
        <dbReference type="SAM" id="MobiDB-lite"/>
    </source>
</evidence>
<feature type="compositionally biased region" description="Low complexity" evidence="1">
    <location>
        <begin position="233"/>
        <end position="245"/>
    </location>
</feature>
<dbReference type="Proteomes" id="UP000041254">
    <property type="component" value="Unassembled WGS sequence"/>
</dbReference>
<sequence>LMEQYDRYLELDPIDQLRRASRLRLTGGGGKAGKQAAPDAKEPALMQQLRSGAGQDKDVSNTFAEQQPRAAPRGETVARLQRIYEQREKQKRQVGPEKDKPKSPQEVAKDSCCGREEAERQKKPGKRGKAKNKGLKRPNAANIPDADHQDQDHEQDGPPRPSTSSNLDDTEEVQQGDTVREEQQQQQQGVGEGVAVDEGEDLMHGPLRGNFGDDNNGEENAHPSLAPTPPPAAAAAAAVPEMAHPGWQHIDGEQPQGGCGGHGEGVGGDDGEGEAGEGGEGGEGEGEPECPEPPDFEGLMFDVGQGEAQEQIQQEEIGSNSSSSDQPSASSVMDMGIGRAAELHGQLDGQRSVGHTNPSAQQPGEGASSNAAAHEVHENLQSRHQQEASSSARGALAAAAAEQPMQQQVQMGQGVAGGGGVGVGVGGGDMLAQQEPEYLAAMSLQFGHSSCFGDQPSASSVMDMGIGRAAELHGQLDGQRSVGHTNPSAQQPGEGASSNAAAHEVHENLQSRHQQEASSSARGALAAAAAEVTPSAVQPAEKRSRAPSPDENSPDDSSRSQIVFPMHHQQAPRQQQQQQQPYGHPQPSTEMQPLYSDQQYSQNVPAQYQQPGPSPPFMPTAPPLWMGQSAVGLQGMIPSGPLPLGPFPFASPGTPFQSGQFRHSGSSLDIMQQPMQQQVQMGQGVAGGGGVGVGVGGGDMLAQQEPEYLAAMTIAMVIMCCRISSPRLPPSSVPPTAPTASRTADGADTTTTTRIGVTTTTAARGVTSVAMGGKETPEGHTTMAAPARGAMKDGTYLGQNLTLCRA</sequence>
<feature type="non-terminal residue" evidence="2">
    <location>
        <position position="1"/>
    </location>
</feature>
<feature type="compositionally biased region" description="Basic residues" evidence="1">
    <location>
        <begin position="123"/>
        <end position="136"/>
    </location>
</feature>
<feature type="compositionally biased region" description="Low complexity" evidence="1">
    <location>
        <begin position="517"/>
        <end position="536"/>
    </location>
</feature>
<feature type="compositionally biased region" description="Pro residues" evidence="1">
    <location>
        <begin position="728"/>
        <end position="737"/>
    </location>
</feature>
<feature type="compositionally biased region" description="Polar residues" evidence="1">
    <location>
        <begin position="353"/>
        <end position="371"/>
    </location>
</feature>
<protein>
    <submittedName>
        <fullName evidence="2">Uncharacterized protein</fullName>
    </submittedName>
</protein>
<feature type="compositionally biased region" description="Low complexity" evidence="1">
    <location>
        <begin position="184"/>
        <end position="194"/>
    </location>
</feature>
<dbReference type="EMBL" id="CDMY01000721">
    <property type="protein sequence ID" value="CEM31488.1"/>
    <property type="molecule type" value="Genomic_DNA"/>
</dbReference>
<feature type="region of interest" description="Disordered" evidence="1">
    <location>
        <begin position="478"/>
        <end position="592"/>
    </location>
</feature>
<organism evidence="2 3">
    <name type="scientific">Vitrella brassicaformis (strain CCMP3155)</name>
    <dbReference type="NCBI Taxonomy" id="1169540"/>
    <lineage>
        <taxon>Eukaryota</taxon>
        <taxon>Sar</taxon>
        <taxon>Alveolata</taxon>
        <taxon>Colpodellida</taxon>
        <taxon>Vitrellaceae</taxon>
        <taxon>Vitrella</taxon>
    </lineage>
</organism>
<proteinExistence type="predicted"/>
<name>A0A0G4GMR5_VITBC</name>
<feature type="compositionally biased region" description="Basic and acidic residues" evidence="1">
    <location>
        <begin position="374"/>
        <end position="386"/>
    </location>
</feature>
<feature type="compositionally biased region" description="Gly residues" evidence="1">
    <location>
        <begin position="255"/>
        <end position="266"/>
    </location>
</feature>
<feature type="compositionally biased region" description="Basic and acidic residues" evidence="1">
    <location>
        <begin position="94"/>
        <end position="122"/>
    </location>
</feature>
<accession>A0A0G4GMR5</accession>